<organism evidence="1 4">
    <name type="scientific">Methylobacterium indicum</name>
    <dbReference type="NCBI Taxonomy" id="1775910"/>
    <lineage>
        <taxon>Bacteria</taxon>
        <taxon>Pseudomonadati</taxon>
        <taxon>Pseudomonadota</taxon>
        <taxon>Alphaproteobacteria</taxon>
        <taxon>Hyphomicrobiales</taxon>
        <taxon>Methylobacteriaceae</taxon>
        <taxon>Methylobacterium</taxon>
    </lineage>
</organism>
<evidence type="ECO:0000313" key="1">
    <source>
        <dbReference type="EMBL" id="BCM82199.1"/>
    </source>
</evidence>
<evidence type="ECO:0000313" key="3">
    <source>
        <dbReference type="Proteomes" id="UP000036471"/>
    </source>
</evidence>
<dbReference type="AlphaFoldDB" id="A0A0J6UCI6"/>
<protein>
    <submittedName>
        <fullName evidence="1">Uncharacterized protein</fullName>
    </submittedName>
</protein>
<proteinExistence type="predicted"/>
<sequence>MTETQPPSDATIQARRREIVAEHLLFTTIRFVAARHPDLLDALEASVDHLGDPAGDATRDDEAVRAIARRFVASLRAEARP</sequence>
<dbReference type="RefSeq" id="WP_048427244.1">
    <property type="nucleotide sequence ID" value="NZ_AP024145.1"/>
</dbReference>
<accession>A0A147FJK2</accession>
<dbReference type="KEGG" id="mind:mvi_06600"/>
<dbReference type="Proteomes" id="UP000036471">
    <property type="component" value="Unassembled WGS sequence"/>
</dbReference>
<reference evidence="2 3" key="1">
    <citation type="submission" date="2014-11" db="EMBL/GenBank/DDBJ databases">
        <title>Comparative genomics of Methylobacterium species.</title>
        <authorList>
            <person name="Chaudhry V."/>
            <person name="Patil P.B."/>
        </authorList>
    </citation>
    <scope>NUCLEOTIDE SEQUENCE [LARGE SCALE GENOMIC DNA]</scope>
    <source>
        <strain evidence="2 3">SE3.6</strain>
    </source>
</reference>
<gene>
    <name evidence="1" type="ORF">mvi_06600</name>
    <name evidence="2" type="ORF">QR79_13445</name>
</gene>
<keyword evidence="3" id="KW-1185">Reference proteome</keyword>
<evidence type="ECO:0000313" key="2">
    <source>
        <dbReference type="EMBL" id="KMO23426.1"/>
    </source>
</evidence>
<name>A0A0J6UCI6_9HYPH</name>
<dbReference type="EMBL" id="AP024145">
    <property type="protein sequence ID" value="BCM82199.1"/>
    <property type="molecule type" value="Genomic_DNA"/>
</dbReference>
<reference evidence="1" key="2">
    <citation type="submission" date="2020-11" db="EMBL/GenBank/DDBJ databases">
        <title>Complete genome sequence of a novel pathogenic Methylobacterium strain isolated from rice in Vietnam.</title>
        <authorList>
            <person name="Lai K."/>
            <person name="Okazaki S."/>
            <person name="Higashi K."/>
            <person name="Mori H."/>
            <person name="Toyoda A."/>
            <person name="Kurokawa K."/>
        </authorList>
    </citation>
    <scope>NUCLEOTIDE SEQUENCE</scope>
    <source>
        <strain evidence="1">VL1</strain>
    </source>
</reference>
<dbReference type="Proteomes" id="UP000663508">
    <property type="component" value="Chromosome"/>
</dbReference>
<accession>A0A0J6UCI6</accession>
<dbReference type="EMBL" id="JTHG01000113">
    <property type="protein sequence ID" value="KMO23426.1"/>
    <property type="molecule type" value="Genomic_DNA"/>
</dbReference>
<evidence type="ECO:0000313" key="4">
    <source>
        <dbReference type="Proteomes" id="UP000663508"/>
    </source>
</evidence>